<reference evidence="1" key="1">
    <citation type="submission" date="2023-07" db="EMBL/GenBank/DDBJ databases">
        <title>Chromosome-level genome assembly of Artemia franciscana.</title>
        <authorList>
            <person name="Jo E."/>
        </authorList>
    </citation>
    <scope>NUCLEOTIDE SEQUENCE</scope>
    <source>
        <tissue evidence="1">Whole body</tissue>
    </source>
</reference>
<proteinExistence type="predicted"/>
<sequence>MAHLVNLALESKLELLEKSLKIVVEANEEVENRISSSLQSLNTSLSTPESAINLPLPLQIESDSQYFERDDDLESFMIDIKKQRKSTLPSISIQAVWKFILKDKFIIGCEIKNCSERTIKDLRFLVSEASGASLEYCENVFAFSKDNRPVYYHDVPVESCVNKCDRKVLLHQLMESRGIVSDGGKWNLNPHFRALLVISTDCLSFKTESEYTFLGLITGFVSSQHSNKLNPIQVPLPPLAVSVREFVNSSVRLNEYVGVPYLTSLLTNPTHNVYELTCPVGIVENSLQKFGFSLIGGNFWHSYEGTFEGMLIVIAPRDKVILDLYSRSEKQFNMFNQLIKADGEMQAQEWISNQAEKKLVVAAAKQAFLKEFNCVMNIVQRAQNMKIDEEDISQLVKKDSAKFGTTLGAEKELEKGINKLVVSDDLKCPNSIFEGLIDALSKLQHETNVIFDEK</sequence>
<name>A0AA88LD12_ARTSF</name>
<evidence type="ECO:0000313" key="1">
    <source>
        <dbReference type="EMBL" id="KAK2721784.1"/>
    </source>
</evidence>
<dbReference type="Proteomes" id="UP001187531">
    <property type="component" value="Unassembled WGS sequence"/>
</dbReference>
<evidence type="ECO:0000313" key="2">
    <source>
        <dbReference type="Proteomes" id="UP001187531"/>
    </source>
</evidence>
<organism evidence="1 2">
    <name type="scientific">Artemia franciscana</name>
    <name type="common">Brine shrimp</name>
    <name type="synonym">Artemia sanfranciscana</name>
    <dbReference type="NCBI Taxonomy" id="6661"/>
    <lineage>
        <taxon>Eukaryota</taxon>
        <taxon>Metazoa</taxon>
        <taxon>Ecdysozoa</taxon>
        <taxon>Arthropoda</taxon>
        <taxon>Crustacea</taxon>
        <taxon>Branchiopoda</taxon>
        <taxon>Anostraca</taxon>
        <taxon>Artemiidae</taxon>
        <taxon>Artemia</taxon>
    </lineage>
</organism>
<gene>
    <name evidence="1" type="ORF">QYM36_003930</name>
</gene>
<dbReference type="EMBL" id="JAVRJZ010000006">
    <property type="protein sequence ID" value="KAK2721784.1"/>
    <property type="molecule type" value="Genomic_DNA"/>
</dbReference>
<keyword evidence="2" id="KW-1185">Reference proteome</keyword>
<protein>
    <submittedName>
        <fullName evidence="1">Uncharacterized protein</fullName>
    </submittedName>
</protein>
<dbReference type="AlphaFoldDB" id="A0AA88LD12"/>
<comment type="caution">
    <text evidence="1">The sequence shown here is derived from an EMBL/GenBank/DDBJ whole genome shotgun (WGS) entry which is preliminary data.</text>
</comment>
<accession>A0AA88LD12</accession>